<proteinExistence type="predicted"/>
<evidence type="ECO:0000256" key="1">
    <source>
        <dbReference type="SAM" id="MobiDB-lite"/>
    </source>
</evidence>
<protein>
    <recommendedName>
        <fullName evidence="4">Nucleoporin NUP53</fullName>
    </recommendedName>
</protein>
<evidence type="ECO:0000313" key="2">
    <source>
        <dbReference type="EMBL" id="RDW92551.1"/>
    </source>
</evidence>
<comment type="caution">
    <text evidence="2">The sequence shown here is derived from an EMBL/GenBank/DDBJ whole genome shotgun (WGS) entry which is preliminary data.</text>
</comment>
<dbReference type="AlphaFoldDB" id="A0A3D8T293"/>
<evidence type="ECO:0000313" key="3">
    <source>
        <dbReference type="Proteomes" id="UP000256328"/>
    </source>
</evidence>
<gene>
    <name evidence="2" type="ORF">BP5796_01945</name>
</gene>
<accession>A0A3D8T293</accession>
<feature type="compositionally biased region" description="Low complexity" evidence="1">
    <location>
        <begin position="40"/>
        <end position="49"/>
    </location>
</feature>
<organism evidence="2 3">
    <name type="scientific">Coleophoma crateriformis</name>
    <dbReference type="NCBI Taxonomy" id="565419"/>
    <lineage>
        <taxon>Eukaryota</taxon>
        <taxon>Fungi</taxon>
        <taxon>Dikarya</taxon>
        <taxon>Ascomycota</taxon>
        <taxon>Pezizomycotina</taxon>
        <taxon>Leotiomycetes</taxon>
        <taxon>Helotiales</taxon>
        <taxon>Dermateaceae</taxon>
        <taxon>Coleophoma</taxon>
    </lineage>
</organism>
<dbReference type="InterPro" id="IPR012677">
    <property type="entry name" value="Nucleotide-bd_a/b_plait_sf"/>
</dbReference>
<reference evidence="2 3" key="1">
    <citation type="journal article" date="2018" name="IMA Fungus">
        <title>IMA Genome-F 9: Draft genome sequence of Annulohypoxylon stygium, Aspergillus mulundensis, Berkeleyomyces basicola (syn. Thielaviopsis basicola), Ceratocystis smalleyi, two Cercospora beticola strains, Coleophoma cylindrospora, Fusarium fracticaudum, Phialophora cf. hyalina, and Morchella septimelata.</title>
        <authorList>
            <person name="Wingfield B.D."/>
            <person name="Bills G.F."/>
            <person name="Dong Y."/>
            <person name="Huang W."/>
            <person name="Nel W.J."/>
            <person name="Swalarsk-Parry B.S."/>
            <person name="Vaghefi N."/>
            <person name="Wilken P.M."/>
            <person name="An Z."/>
            <person name="de Beer Z.W."/>
            <person name="De Vos L."/>
            <person name="Chen L."/>
            <person name="Duong T.A."/>
            <person name="Gao Y."/>
            <person name="Hammerbacher A."/>
            <person name="Kikkert J.R."/>
            <person name="Li Y."/>
            <person name="Li H."/>
            <person name="Li K."/>
            <person name="Li Q."/>
            <person name="Liu X."/>
            <person name="Ma X."/>
            <person name="Naidoo K."/>
            <person name="Pethybridge S.J."/>
            <person name="Sun J."/>
            <person name="Steenkamp E.T."/>
            <person name="van der Nest M.A."/>
            <person name="van Wyk S."/>
            <person name="Wingfield M.J."/>
            <person name="Xiong C."/>
            <person name="Yue Q."/>
            <person name="Zhang X."/>
        </authorList>
    </citation>
    <scope>NUCLEOTIDE SEQUENCE [LARGE SCALE GENOMIC DNA]</scope>
    <source>
        <strain evidence="2 3">BP5796</strain>
    </source>
</reference>
<name>A0A3D8T293_9HELO</name>
<dbReference type="EMBL" id="PDLN01000002">
    <property type="protein sequence ID" value="RDW92551.1"/>
    <property type="molecule type" value="Genomic_DNA"/>
</dbReference>
<feature type="compositionally biased region" description="Low complexity" evidence="1">
    <location>
        <begin position="288"/>
        <end position="305"/>
    </location>
</feature>
<dbReference type="Gene3D" id="3.30.70.330">
    <property type="match status" value="1"/>
</dbReference>
<feature type="region of interest" description="Disordered" evidence="1">
    <location>
        <begin position="271"/>
        <end position="328"/>
    </location>
</feature>
<keyword evidence="3" id="KW-1185">Reference proteome</keyword>
<sequence>MPPLILHNVPDEELYVGEDGIQRPYAMVFPGLVLTTTMASSDSYSSDSDSNPRIRRAVPETGSFGKSTRRSRSRTGTPAAVRREDPTLAAADAIFTSYLAERNSSQPESPQRKTSFSSSISQPNLSNALASTDGNATTGPRYVHKEPTEVILRGFKSSQQYAAINHYEHLAGRICEDYPRDPPLEQRRYKADLRDPASLRRRAMTPEEKAKALRFAGGEHWIKITFESAEAADAAVFSSPQAVLGFQVYAELYRGVGPAVDEPLPIYVDETPRAGKFSGGERIRKSQTSARRPSSSTPRSLLTPAASQIGRGENSLSPPGSNVSSQTFDTTTLSTVTASSATVTGAAASQTRESQEASLYCRKIPTAKRIQLKPADQALLPQQSRFQNWFSWMSIFSDIIGKQLPKTDTGDFDWANASLYWKVIWWIDSWSGWFDVAGKDE</sequence>
<feature type="compositionally biased region" description="Polar residues" evidence="1">
    <location>
        <begin position="314"/>
        <end position="323"/>
    </location>
</feature>
<evidence type="ECO:0008006" key="4">
    <source>
        <dbReference type="Google" id="ProtNLM"/>
    </source>
</evidence>
<dbReference type="OrthoDB" id="8033832at2759"/>
<feature type="compositionally biased region" description="Polar residues" evidence="1">
    <location>
        <begin position="102"/>
        <end position="138"/>
    </location>
</feature>
<feature type="region of interest" description="Disordered" evidence="1">
    <location>
        <begin position="101"/>
        <end position="142"/>
    </location>
</feature>
<dbReference type="Proteomes" id="UP000256328">
    <property type="component" value="Unassembled WGS sequence"/>
</dbReference>
<feature type="region of interest" description="Disordered" evidence="1">
    <location>
        <begin position="40"/>
        <end position="86"/>
    </location>
</feature>